<name>A0A1B1DUW4_9APIC</name>
<accession>A0A1B1DUW4</accession>
<feature type="compositionally biased region" description="Polar residues" evidence="1">
    <location>
        <begin position="331"/>
        <end position="354"/>
    </location>
</feature>
<protein>
    <submittedName>
        <fullName evidence="2">KIR-like protein</fullName>
    </submittedName>
</protein>
<sequence>MSETAPAEPVDPQKKDTFPSYKDFYGIFESVRENKEDCKNGCRENTEIPQRLNGKIKESSDKIKGAICTACKMYKGEGTGDPSKREAYHFLYYWLGDKLPKSGNDDTNFQTDIKAICEAINKFCGTGGSGQCGIPCDNISGIDFRSRKTIFDFSYNFTTIEENIKECKFSDNSDWSSYRANVYSACTVMSIYCTTERGKTKSAAYCKELETKYAVPCKTAELVELHCQKVHELETERRNATETAQYTLSQLNDALSKANKAFSLSSAFGTLALMELPALAFFLYKYKPWSSLFGNHSGSSRGKRSTGREFDASTESASTITDSTDDSSTIGPTENSTTLRSVAHTRQPTRSSTSRGREKERGARAGTNRTSPSRQNISYGRM</sequence>
<evidence type="ECO:0000256" key="1">
    <source>
        <dbReference type="SAM" id="MobiDB-lite"/>
    </source>
</evidence>
<feature type="region of interest" description="Disordered" evidence="1">
    <location>
        <begin position="295"/>
        <end position="382"/>
    </location>
</feature>
<dbReference type="VEuPathDB" id="PlasmoDB:PCOAH_00009140"/>
<feature type="compositionally biased region" description="Low complexity" evidence="1">
    <location>
        <begin position="313"/>
        <end position="330"/>
    </location>
</feature>
<dbReference type="RefSeq" id="XP_019913263.1">
    <property type="nucleotide sequence ID" value="XM_020057723.1"/>
</dbReference>
<dbReference type="InterPro" id="IPR008780">
    <property type="entry name" value="Plasmodium_Vir"/>
</dbReference>
<keyword evidence="3" id="KW-1185">Reference proteome</keyword>
<dbReference type="Proteomes" id="UP000092716">
    <property type="component" value="Chromosome 4"/>
</dbReference>
<proteinExistence type="predicted"/>
<dbReference type="KEGG" id="pcot:PCOAH_00009140"/>
<reference evidence="3" key="1">
    <citation type="submission" date="2016-06" db="EMBL/GenBank/DDBJ databases">
        <title>First high quality genome sequence of Plasmodium coatneyi using continuous long reads from single molecule, real-time sequencing.</title>
        <authorList>
            <person name="Chien J.-T."/>
            <person name="Pakala S.B."/>
            <person name="Geraldo J.A."/>
            <person name="Lapp S.A."/>
            <person name="Barnwell J.W."/>
            <person name="Kissinger J.C."/>
            <person name="Galinski M.R."/>
            <person name="Humphrey J.C."/>
        </authorList>
    </citation>
    <scope>NUCLEOTIDE SEQUENCE [LARGE SCALE GENOMIC DNA]</scope>
    <source>
        <strain evidence="3">Hackeri</strain>
    </source>
</reference>
<dbReference type="GeneID" id="30907637"/>
<dbReference type="EMBL" id="CP016242">
    <property type="protein sequence ID" value="ANQ06568.1"/>
    <property type="molecule type" value="Genomic_DNA"/>
</dbReference>
<organism evidence="2 3">
    <name type="scientific">Plasmodium coatneyi</name>
    <dbReference type="NCBI Taxonomy" id="208452"/>
    <lineage>
        <taxon>Eukaryota</taxon>
        <taxon>Sar</taxon>
        <taxon>Alveolata</taxon>
        <taxon>Apicomplexa</taxon>
        <taxon>Aconoidasida</taxon>
        <taxon>Haemosporida</taxon>
        <taxon>Plasmodiidae</taxon>
        <taxon>Plasmodium</taxon>
    </lineage>
</organism>
<feature type="compositionally biased region" description="Polar residues" evidence="1">
    <location>
        <begin position="367"/>
        <end position="382"/>
    </location>
</feature>
<gene>
    <name evidence="2" type="ORF">PCOAH_00009140</name>
</gene>
<dbReference type="Pfam" id="PF05795">
    <property type="entry name" value="Plasmodium_Vir"/>
    <property type="match status" value="1"/>
</dbReference>
<evidence type="ECO:0000313" key="2">
    <source>
        <dbReference type="EMBL" id="ANQ06568.1"/>
    </source>
</evidence>
<evidence type="ECO:0000313" key="3">
    <source>
        <dbReference type="Proteomes" id="UP000092716"/>
    </source>
</evidence>
<dbReference type="AlphaFoldDB" id="A0A1B1DUW4"/>